<protein>
    <recommendedName>
        <fullName evidence="3">LolA-like domain-containing protein</fullName>
    </recommendedName>
</protein>
<sequence>MNWFHMVSAVLGIVPSSLAARDWSVCQDPTYTCGPLPPLIPESYIMKYEWIDLVRNQTAWVEEYFDTESLRAKISVVLRGTKVTSIYDYFAETVTTYNSDRPGAKPSLDPESQDTCEIEEMSTYRGVRLPFGYKYRGERPRQSRMDSSYEALRFGGPYRVRYVRPATGEETRHLPADMFESCAYDKNEDATYRMRYYWSANASFLFPNGEVDVPIRIEQKGTYTNPDDDNNRGPWNTIRNVAWYQSDPEFSDEDFEVPRQTYCKNNANDREIALPPDTFNFRVEEVSFTLDETGSRVEELESTSFKEIWYDAIMQLARVDIIPSEEEKSWPLINESAGLDTMLSIVLDYRAEAAFVTHPSSGECVVRKLTSDFFLSEPNSTEGVEMLDPKKLFGFTKEHHFQGRYNIRGIEVETWTALINESLEEMNDTTRRHEISLMTDSEAERSGERDIEFVPVQESIYTDTHQATKDGTLEFRQHVVTKNYFKFTSEQPRLSVFQAPGCVSRHEARTFKVSFKGDDYKIIRQNKQVFVDALRGSLKDYGDVDTVMRIKVIGVAFYKRSNEIMAFFKILEPLSELQSKHAVTVDESLQKILERVQNGTLVFTLVLSDENDNTQLRTYQALKGSFAEAQWPKRKQTLYYQPQKAMDSTVRGKENQPAGQDAGYSAGAFAAIAATFTLVGIACGALAMWVYLNRRKRDGLIQNEERPIELQ</sequence>
<feature type="signal peptide" evidence="2">
    <location>
        <begin position="1"/>
        <end position="19"/>
    </location>
</feature>
<keyword evidence="1" id="KW-0812">Transmembrane</keyword>
<organism evidence="4">
    <name type="scientific">Rhipicephalus microplus</name>
    <name type="common">Cattle tick</name>
    <name type="synonym">Boophilus microplus</name>
    <dbReference type="NCBI Taxonomy" id="6941"/>
    <lineage>
        <taxon>Eukaryota</taxon>
        <taxon>Metazoa</taxon>
        <taxon>Ecdysozoa</taxon>
        <taxon>Arthropoda</taxon>
        <taxon>Chelicerata</taxon>
        <taxon>Arachnida</taxon>
        <taxon>Acari</taxon>
        <taxon>Parasitiformes</taxon>
        <taxon>Ixodida</taxon>
        <taxon>Ixodoidea</taxon>
        <taxon>Ixodidae</taxon>
        <taxon>Rhipicephalinae</taxon>
        <taxon>Rhipicephalus</taxon>
        <taxon>Boophilus</taxon>
    </lineage>
</organism>
<name>A0A6M2CIR7_RHIMP</name>
<dbReference type="Pfam" id="PF25898">
    <property type="entry name" value="LolA_2nd_metazoa"/>
    <property type="match status" value="1"/>
</dbReference>
<reference evidence="4" key="1">
    <citation type="submission" date="2019-09" db="EMBL/GenBank/DDBJ databases">
        <title>Organ-specific transcriptomic study of the physiology of the cattle tick, Rhipicephalus microplus.</title>
        <authorList>
            <person name="Tirloni L."/>
            <person name="Braz G."/>
            <person name="Gandara A.C.P."/>
            <person name="Sabadin G.A."/>
            <person name="da Silva R.M."/>
            <person name="Guizzo M.G."/>
            <person name="Machado J.A."/>
            <person name="Costa E.P."/>
            <person name="Gomes H.F."/>
            <person name="Moraes J."/>
            <person name="Mota M.B.S."/>
            <person name="Mesquita R.D."/>
            <person name="Alvarenga P.H."/>
            <person name="Alves F."/>
            <person name="Seixas A."/>
            <person name="da Fonseca R.N."/>
            <person name="Fogaca A."/>
            <person name="Logullo C."/>
            <person name="Tanaka A."/>
            <person name="Daffre S."/>
            <person name="Termignoni C."/>
            <person name="Vaz I.S.Jr."/>
            <person name="Oliveira P.L."/>
            <person name="Ribeiro J.M."/>
        </authorList>
    </citation>
    <scope>NUCLEOTIDE SEQUENCE</scope>
    <source>
        <strain evidence="4">Porto Alegre</strain>
    </source>
</reference>
<keyword evidence="1" id="KW-1133">Transmembrane helix</keyword>
<feature type="domain" description="LolA-like" evidence="3">
    <location>
        <begin position="258"/>
        <end position="502"/>
    </location>
</feature>
<keyword evidence="1" id="KW-0472">Membrane</keyword>
<feature type="transmembrane region" description="Helical" evidence="1">
    <location>
        <begin position="666"/>
        <end position="692"/>
    </location>
</feature>
<dbReference type="OrthoDB" id="5983572at2759"/>
<keyword evidence="2" id="KW-0732">Signal</keyword>
<evidence type="ECO:0000256" key="2">
    <source>
        <dbReference type="SAM" id="SignalP"/>
    </source>
</evidence>
<evidence type="ECO:0000259" key="3">
    <source>
        <dbReference type="Pfam" id="PF25898"/>
    </source>
</evidence>
<feature type="chain" id="PRO_5026959621" description="LolA-like domain-containing protein" evidence="2">
    <location>
        <begin position="20"/>
        <end position="711"/>
    </location>
</feature>
<proteinExistence type="predicted"/>
<dbReference type="EMBL" id="GHWJ01000303">
    <property type="protein sequence ID" value="NOV33040.1"/>
    <property type="molecule type" value="Transcribed_RNA"/>
</dbReference>
<dbReference type="PANTHER" id="PTHR36902">
    <property type="entry name" value="ENRICHED IN SURFACE-LABELED PROTEOME PROTEIN 9"/>
    <property type="match status" value="1"/>
</dbReference>
<evidence type="ECO:0000256" key="1">
    <source>
        <dbReference type="SAM" id="Phobius"/>
    </source>
</evidence>
<dbReference type="InterPro" id="IPR058831">
    <property type="entry name" value="LolA-like_dom_2nd"/>
</dbReference>
<dbReference type="VEuPathDB" id="VectorBase:LOC119172286"/>
<evidence type="ECO:0000313" key="4">
    <source>
        <dbReference type="EMBL" id="NOV33040.1"/>
    </source>
</evidence>
<accession>A0A6M2CIR7</accession>
<dbReference type="PANTHER" id="PTHR36902:SF1">
    <property type="entry name" value="ENRICHED IN SURFACE-LABELED PROTEOME PROTEIN 9"/>
    <property type="match status" value="1"/>
</dbReference>
<dbReference type="AlphaFoldDB" id="A0A6M2CIR7"/>